<name>A0A0R2F9Z9_9LACO</name>
<dbReference type="Proteomes" id="UP000050865">
    <property type="component" value="Unassembled WGS sequence"/>
</dbReference>
<protein>
    <submittedName>
        <fullName evidence="1">Uncharacterized protein</fullName>
    </submittedName>
</protein>
<dbReference type="EMBL" id="AYZJ01000018">
    <property type="protein sequence ID" value="KRN25155.1"/>
    <property type="molecule type" value="Genomic_DNA"/>
</dbReference>
<dbReference type="PATRIC" id="fig|1423730.4.peg.957"/>
<proteinExistence type="predicted"/>
<sequence>MYGLVTARSMTFESLTRRRDTLRPKGLERRQHVSQPRLPFIEKPLERQWPFKGAKIT</sequence>
<organism evidence="1 2">
    <name type="scientific">Lacticaseibacillus camelliae DSM 22697 = JCM 13995</name>
    <dbReference type="NCBI Taxonomy" id="1423730"/>
    <lineage>
        <taxon>Bacteria</taxon>
        <taxon>Bacillati</taxon>
        <taxon>Bacillota</taxon>
        <taxon>Bacilli</taxon>
        <taxon>Lactobacillales</taxon>
        <taxon>Lactobacillaceae</taxon>
        <taxon>Lacticaseibacillus</taxon>
    </lineage>
</organism>
<keyword evidence="2" id="KW-1185">Reference proteome</keyword>
<gene>
    <name evidence="1" type="ORF">FC75_GL000907</name>
</gene>
<reference evidence="1 2" key="1">
    <citation type="journal article" date="2015" name="Genome Announc.">
        <title>Expanding the biotechnology potential of lactobacilli through comparative genomics of 213 strains and associated genera.</title>
        <authorList>
            <person name="Sun Z."/>
            <person name="Harris H.M."/>
            <person name="McCann A."/>
            <person name="Guo C."/>
            <person name="Argimon S."/>
            <person name="Zhang W."/>
            <person name="Yang X."/>
            <person name="Jeffery I.B."/>
            <person name="Cooney J.C."/>
            <person name="Kagawa T.F."/>
            <person name="Liu W."/>
            <person name="Song Y."/>
            <person name="Salvetti E."/>
            <person name="Wrobel A."/>
            <person name="Rasinkangas P."/>
            <person name="Parkhill J."/>
            <person name="Rea M.C."/>
            <person name="O'Sullivan O."/>
            <person name="Ritari J."/>
            <person name="Douillard F.P."/>
            <person name="Paul Ross R."/>
            <person name="Yang R."/>
            <person name="Briner A.E."/>
            <person name="Felis G.E."/>
            <person name="de Vos W.M."/>
            <person name="Barrangou R."/>
            <person name="Klaenhammer T.R."/>
            <person name="Caufield P.W."/>
            <person name="Cui Y."/>
            <person name="Zhang H."/>
            <person name="O'Toole P.W."/>
        </authorList>
    </citation>
    <scope>NUCLEOTIDE SEQUENCE [LARGE SCALE GENOMIC DNA]</scope>
    <source>
        <strain evidence="1 2">DSM 22697</strain>
    </source>
</reference>
<dbReference type="STRING" id="1423730.FC75_GL000907"/>
<comment type="caution">
    <text evidence="1">The sequence shown here is derived from an EMBL/GenBank/DDBJ whole genome shotgun (WGS) entry which is preliminary data.</text>
</comment>
<dbReference type="AlphaFoldDB" id="A0A0R2F9Z9"/>
<evidence type="ECO:0000313" key="2">
    <source>
        <dbReference type="Proteomes" id="UP000050865"/>
    </source>
</evidence>
<evidence type="ECO:0000313" key="1">
    <source>
        <dbReference type="EMBL" id="KRN25155.1"/>
    </source>
</evidence>
<accession>A0A0R2F9Z9</accession>